<dbReference type="GO" id="GO:0009303">
    <property type="term" value="P:rRNA transcription"/>
    <property type="evidence" value="ECO:0007669"/>
    <property type="project" value="TreeGrafter"/>
</dbReference>
<dbReference type="PANTHER" id="PTHR38447">
    <property type="entry name" value="TRANSCRIPTION FACTOR YDEB-RELATED"/>
    <property type="match status" value="1"/>
</dbReference>
<dbReference type="InterPro" id="IPR036101">
    <property type="entry name" value="CarD-like/TRCF_RID_sf"/>
</dbReference>
<dbReference type="Proteomes" id="UP000681075">
    <property type="component" value="Unassembled WGS sequence"/>
</dbReference>
<dbReference type="PANTHER" id="PTHR38447:SF1">
    <property type="entry name" value="RNA POLYMERASE-BINDING TRANSCRIPTION FACTOR CARD"/>
    <property type="match status" value="1"/>
</dbReference>
<dbReference type="EMBL" id="BOPV01000001">
    <property type="protein sequence ID" value="GIL39181.1"/>
    <property type="molecule type" value="Genomic_DNA"/>
</dbReference>
<feature type="domain" description="CarD-like/TRCF RNAP-interacting" evidence="1">
    <location>
        <begin position="8"/>
        <end position="118"/>
    </location>
</feature>
<protein>
    <submittedName>
        <fullName evidence="2">CarD family transcriptional regulator</fullName>
    </submittedName>
</protein>
<reference evidence="2" key="1">
    <citation type="submission" date="2021-02" db="EMBL/GenBank/DDBJ databases">
        <title>Genome sequence of Rhodospirillales sp. strain TMPK1 isolated from soil.</title>
        <authorList>
            <person name="Nakai R."/>
            <person name="Kusada H."/>
            <person name="Tamaki H."/>
        </authorList>
    </citation>
    <scope>NUCLEOTIDE SEQUENCE</scope>
    <source>
        <strain evidence="2">TMPK1</strain>
    </source>
</reference>
<dbReference type="Pfam" id="PF21095">
    <property type="entry name" value="CarD_C"/>
    <property type="match status" value="1"/>
</dbReference>
<dbReference type="AlphaFoldDB" id="A0A8S8XBE4"/>
<dbReference type="Gene3D" id="1.20.58.1290">
    <property type="entry name" value="CarD-like, C-terminal domain"/>
    <property type="match status" value="1"/>
</dbReference>
<proteinExistence type="predicted"/>
<dbReference type="Gene3D" id="2.40.10.170">
    <property type="match status" value="1"/>
</dbReference>
<dbReference type="RefSeq" id="WP_420242279.1">
    <property type="nucleotide sequence ID" value="NZ_BOPV01000001.1"/>
</dbReference>
<dbReference type="SUPFAM" id="SSF141259">
    <property type="entry name" value="CarD-like"/>
    <property type="match status" value="1"/>
</dbReference>
<sequence length="168" mass="18792">MSQKQKLEFAAGDLVVYPAHGVGRVDGVETLQVGGQSVSLYAITFEKERMKLKIPVSKAMTSGLRRLASKDRLKTALDTLQGKSRVKRTMWSRRAQEYEAKINSGDPVSIAEVLRDLRRNTDSSEQSYSERQIYQAALERLAREVAAVEKIDEPKAAQKLEQILLKAA</sequence>
<dbReference type="SMART" id="SM01058">
    <property type="entry name" value="CarD_TRCF"/>
    <property type="match status" value="1"/>
</dbReference>
<accession>A0A8S8XBE4</accession>
<evidence type="ECO:0000313" key="3">
    <source>
        <dbReference type="Proteomes" id="UP000681075"/>
    </source>
</evidence>
<dbReference type="InterPro" id="IPR042215">
    <property type="entry name" value="CarD-like_C"/>
</dbReference>
<organism evidence="2 3">
    <name type="scientific">Roseiterribacter gracilis</name>
    <dbReference type="NCBI Taxonomy" id="2812848"/>
    <lineage>
        <taxon>Bacteria</taxon>
        <taxon>Pseudomonadati</taxon>
        <taxon>Pseudomonadota</taxon>
        <taxon>Alphaproteobacteria</taxon>
        <taxon>Rhodospirillales</taxon>
        <taxon>Roseiterribacteraceae</taxon>
        <taxon>Roseiterribacter</taxon>
    </lineage>
</organism>
<keyword evidence="3" id="KW-1185">Reference proteome</keyword>
<name>A0A8S8XBE4_9PROT</name>
<dbReference type="InterPro" id="IPR048792">
    <property type="entry name" value="CarD_C"/>
</dbReference>
<evidence type="ECO:0000313" key="2">
    <source>
        <dbReference type="EMBL" id="GIL39181.1"/>
    </source>
</evidence>
<dbReference type="Pfam" id="PF02559">
    <property type="entry name" value="CarD_TRCF_RID"/>
    <property type="match status" value="1"/>
</dbReference>
<dbReference type="InterPro" id="IPR052531">
    <property type="entry name" value="CarD-like_regulator"/>
</dbReference>
<dbReference type="InterPro" id="IPR003711">
    <property type="entry name" value="CarD-like/TRCF_RID"/>
</dbReference>
<gene>
    <name evidence="2" type="ORF">TMPK1_14180</name>
</gene>
<comment type="caution">
    <text evidence="2">The sequence shown here is derived from an EMBL/GenBank/DDBJ whole genome shotgun (WGS) entry which is preliminary data.</text>
</comment>
<evidence type="ECO:0000259" key="1">
    <source>
        <dbReference type="SMART" id="SM01058"/>
    </source>
</evidence>